<dbReference type="Pfam" id="PF00717">
    <property type="entry name" value="Peptidase_S24"/>
    <property type="match status" value="1"/>
</dbReference>
<dbReference type="InterPro" id="IPR039418">
    <property type="entry name" value="LexA-like"/>
</dbReference>
<comment type="caution">
    <text evidence="2">The sequence shown here is derived from an EMBL/GenBank/DDBJ whole genome shotgun (WGS) entry which is preliminary data.</text>
</comment>
<gene>
    <name evidence="2" type="ORF">EVJ48_01035</name>
</gene>
<evidence type="ECO:0000313" key="2">
    <source>
        <dbReference type="EMBL" id="RZV40578.1"/>
    </source>
</evidence>
<reference evidence="2 3" key="1">
    <citation type="submission" date="2019-01" db="EMBL/GenBank/DDBJ databases">
        <title>Insights into ecological role of a new deltaproteobacterial order Candidatus Sinidesulfobacterales (Sva0485) by metagenomics and metatranscriptomics.</title>
        <authorList>
            <person name="Tan S."/>
            <person name="Liu J."/>
            <person name="Fang Y."/>
            <person name="Hedlund B."/>
            <person name="Lian Z.-H."/>
            <person name="Huang L.-Y."/>
            <person name="Li J.-T."/>
            <person name="Huang L.-N."/>
            <person name="Li W.-J."/>
            <person name="Jiang H.-C."/>
            <person name="Dong H.-L."/>
            <person name="Shu W.-S."/>
        </authorList>
    </citation>
    <scope>NUCLEOTIDE SEQUENCE [LARGE SCALE GENOMIC DNA]</scope>
    <source>
        <strain evidence="2">AP4</strain>
    </source>
</reference>
<proteinExistence type="predicted"/>
<dbReference type="InterPro" id="IPR015927">
    <property type="entry name" value="Peptidase_S24_S26A/B/C"/>
</dbReference>
<dbReference type="AlphaFoldDB" id="A0A520XHA5"/>
<accession>A0A520XHA5</accession>
<name>A0A520XHA5_9DELT</name>
<organism evidence="2 3">
    <name type="scientific">Candidatus Acidulodesulfobacterium acidiphilum</name>
    <dbReference type="NCBI Taxonomy" id="2597224"/>
    <lineage>
        <taxon>Bacteria</taxon>
        <taxon>Deltaproteobacteria</taxon>
        <taxon>Candidatus Acidulodesulfobacterales</taxon>
        <taxon>Candidatus Acidulodesulfobacterium</taxon>
    </lineage>
</organism>
<dbReference type="SUPFAM" id="SSF51306">
    <property type="entry name" value="LexA/Signal peptidase"/>
    <property type="match status" value="1"/>
</dbReference>
<dbReference type="Proteomes" id="UP000322454">
    <property type="component" value="Unassembled WGS sequence"/>
</dbReference>
<evidence type="ECO:0000259" key="1">
    <source>
        <dbReference type="Pfam" id="PF00717"/>
    </source>
</evidence>
<feature type="domain" description="Peptidase S24/S26A/S26B/S26C" evidence="1">
    <location>
        <begin position="2"/>
        <end position="102"/>
    </location>
</feature>
<dbReference type="CDD" id="cd06529">
    <property type="entry name" value="S24_LexA-like"/>
    <property type="match status" value="1"/>
</dbReference>
<evidence type="ECO:0000313" key="3">
    <source>
        <dbReference type="Proteomes" id="UP000322454"/>
    </source>
</evidence>
<dbReference type="InterPro" id="IPR036286">
    <property type="entry name" value="LexA/Signal_pep-like_sf"/>
</dbReference>
<dbReference type="Gene3D" id="2.10.109.10">
    <property type="entry name" value="Umud Fragment, subunit A"/>
    <property type="match status" value="1"/>
</dbReference>
<sequence>MFIAKVVGKSMEPTIPDGSYCIFRYEPQGSREGKVVIAEMMHELDPETNQKFTVKRYHSEKEYSEEDGNWLHTRIILSPDNKDFENIILENASENKYKIVAEFISVI</sequence>
<protein>
    <submittedName>
        <fullName evidence="2">S24 family peptidase</fullName>
    </submittedName>
</protein>
<dbReference type="EMBL" id="SHMQ01000001">
    <property type="protein sequence ID" value="RZV40578.1"/>
    <property type="molecule type" value="Genomic_DNA"/>
</dbReference>